<protein>
    <submittedName>
        <fullName evidence="3">Uncharacterized protein</fullName>
    </submittedName>
</protein>
<evidence type="ECO:0000313" key="3">
    <source>
        <dbReference type="EMBL" id="KKT84565.1"/>
    </source>
</evidence>
<accession>A0A0G1KM39</accession>
<gene>
    <name evidence="3" type="ORF">UW82_C0017G0006</name>
</gene>
<organism evidence="3 4">
    <name type="scientific">candidate division WWE3 bacterium GW2011_GWC2_44_9</name>
    <dbReference type="NCBI Taxonomy" id="1619125"/>
    <lineage>
        <taxon>Bacteria</taxon>
        <taxon>Katanobacteria</taxon>
    </lineage>
</organism>
<feature type="region of interest" description="Disordered" evidence="1">
    <location>
        <begin position="253"/>
        <end position="287"/>
    </location>
</feature>
<keyword evidence="2" id="KW-0812">Transmembrane</keyword>
<feature type="transmembrane region" description="Helical" evidence="2">
    <location>
        <begin position="226"/>
        <end position="246"/>
    </location>
</feature>
<reference evidence="3 4" key="1">
    <citation type="journal article" date="2015" name="Nature">
        <title>rRNA introns, odd ribosomes, and small enigmatic genomes across a large radiation of phyla.</title>
        <authorList>
            <person name="Brown C.T."/>
            <person name="Hug L.A."/>
            <person name="Thomas B.C."/>
            <person name="Sharon I."/>
            <person name="Castelle C.J."/>
            <person name="Singh A."/>
            <person name="Wilkins M.J."/>
            <person name="Williams K.H."/>
            <person name="Banfield J.F."/>
        </authorList>
    </citation>
    <scope>NUCLEOTIDE SEQUENCE [LARGE SCALE GENOMIC DNA]</scope>
</reference>
<evidence type="ECO:0000256" key="1">
    <source>
        <dbReference type="SAM" id="MobiDB-lite"/>
    </source>
</evidence>
<sequence length="553" mass="60265">MQKIKSQIIVPNTPEESDKIAFVLSSADNPEHKKDSNYFLLCDFASSKKENTQVFKKIIHDTFTHILTLDDSAPVLQILEKATRACKEAADKFSQNVVFNVVAAVFVDDFVHISIYGDAKALYLDGTSVMPMNTAKEGKYAGVSEKVLDGKVIILCSLDFYKNFPPKTLVSLTKPILSQDLDSLSSAVILKVDMEKKVQLQAEPASQEPKPVPTGNSVGGYKLRRFVIPLALSLAVLALIGGFLVLRNRLGGASDGGGQKDQESSVPPLIESTPNAQVEPKSEVKGELSKKLDEANKVKRVVPEVFYDISIVDSKAAPTELALGPEYVAVADAIQGKIYVSSLSVAKFEELPQLFPEVKTLSFTGTFLTFSDREGIKYYDLAKKAVVNSYFADAVAPITGASIEYSGFTYGFFADKLLKYAKVGNGLKGVVWAQESSFADAVSLGIDGSIYILFKTGDIAKYTGGVKEDFTIVGLDKNIQKPFKLLADSAFKQFYVGDGAEGRLLAFDSDGVLSFQLKPEEGSEWIDLRSFGISADEKTFFTLVGTKVYEFSL</sequence>
<dbReference type="AlphaFoldDB" id="A0A0G1KM39"/>
<dbReference type="EMBL" id="LCJU01000017">
    <property type="protein sequence ID" value="KKT84565.1"/>
    <property type="molecule type" value="Genomic_DNA"/>
</dbReference>
<comment type="caution">
    <text evidence="3">The sequence shown here is derived from an EMBL/GenBank/DDBJ whole genome shotgun (WGS) entry which is preliminary data.</text>
</comment>
<name>A0A0G1KM39_UNCKA</name>
<proteinExistence type="predicted"/>
<evidence type="ECO:0000313" key="4">
    <source>
        <dbReference type="Proteomes" id="UP000034504"/>
    </source>
</evidence>
<dbReference type="Proteomes" id="UP000034504">
    <property type="component" value="Unassembled WGS sequence"/>
</dbReference>
<evidence type="ECO:0000256" key="2">
    <source>
        <dbReference type="SAM" id="Phobius"/>
    </source>
</evidence>
<keyword evidence="2" id="KW-1133">Transmembrane helix</keyword>
<keyword evidence="2" id="KW-0472">Membrane</keyword>